<keyword evidence="4" id="KW-0677">Repeat</keyword>
<evidence type="ECO:0000256" key="1">
    <source>
        <dbReference type="ARBA" id="ARBA00004613"/>
    </source>
</evidence>
<evidence type="ECO:0000313" key="8">
    <source>
        <dbReference type="Proteomes" id="UP001632038"/>
    </source>
</evidence>
<dbReference type="GO" id="GO:0005576">
    <property type="term" value="C:extracellular region"/>
    <property type="evidence" value="ECO:0007669"/>
    <property type="project" value="UniProtKB-SubCell"/>
</dbReference>
<comment type="subcellular location">
    <subcellularLocation>
        <location evidence="1">Secreted</location>
    </subcellularLocation>
</comment>
<dbReference type="AlphaFoldDB" id="A0ABD3BD50"/>
<dbReference type="InterPro" id="IPR038408">
    <property type="entry name" value="GNK2_sf"/>
</dbReference>
<keyword evidence="8" id="KW-1185">Reference proteome</keyword>
<evidence type="ECO:0000256" key="3">
    <source>
        <dbReference type="ARBA" id="ARBA00022729"/>
    </source>
</evidence>
<evidence type="ECO:0000256" key="2">
    <source>
        <dbReference type="ARBA" id="ARBA00022525"/>
    </source>
</evidence>
<comment type="similarity">
    <text evidence="5">Belongs to the cysteine-rich repeat secretory protein family.</text>
</comment>
<gene>
    <name evidence="7" type="ORF">CASFOL_040898</name>
</gene>
<evidence type="ECO:0000256" key="5">
    <source>
        <dbReference type="ARBA" id="ARBA00038515"/>
    </source>
</evidence>
<dbReference type="InterPro" id="IPR002902">
    <property type="entry name" value="GNK2"/>
</dbReference>
<feature type="domain" description="Gnk2-homologous" evidence="6">
    <location>
        <begin position="1"/>
        <end position="78"/>
    </location>
</feature>
<comment type="caution">
    <text evidence="7">The sequence shown here is derived from an EMBL/GenBank/DDBJ whole genome shotgun (WGS) entry which is preliminary data.</text>
</comment>
<protein>
    <recommendedName>
        <fullName evidence="6">Gnk2-homologous domain-containing protein</fullName>
    </recommendedName>
</protein>
<evidence type="ECO:0000259" key="6">
    <source>
        <dbReference type="PROSITE" id="PS51473"/>
    </source>
</evidence>
<name>A0ABD3BD50_9LAMI</name>
<dbReference type="EMBL" id="JAVIJP010000100">
    <property type="protein sequence ID" value="KAL3615237.1"/>
    <property type="molecule type" value="Genomic_DNA"/>
</dbReference>
<evidence type="ECO:0000313" key="7">
    <source>
        <dbReference type="EMBL" id="KAL3615237.1"/>
    </source>
</evidence>
<dbReference type="PROSITE" id="PS51473">
    <property type="entry name" value="GNK2"/>
    <property type="match status" value="1"/>
</dbReference>
<evidence type="ECO:0000256" key="4">
    <source>
        <dbReference type="ARBA" id="ARBA00022737"/>
    </source>
</evidence>
<accession>A0ABD3BD50</accession>
<keyword evidence="3" id="KW-0732">Signal</keyword>
<reference evidence="8" key="1">
    <citation type="journal article" date="2024" name="IScience">
        <title>Strigolactones Initiate the Formation of Haustorium-like Structures in Castilleja.</title>
        <authorList>
            <person name="Buerger M."/>
            <person name="Peterson D."/>
            <person name="Chory J."/>
        </authorList>
    </citation>
    <scope>NUCLEOTIDE SEQUENCE [LARGE SCALE GENOMIC DNA]</scope>
</reference>
<dbReference type="Gene3D" id="3.30.430.20">
    <property type="entry name" value="Gnk2 domain, C-X8-C-X2-C motif"/>
    <property type="match status" value="1"/>
</dbReference>
<dbReference type="CDD" id="cd23509">
    <property type="entry name" value="Gnk2-like"/>
    <property type="match status" value="1"/>
</dbReference>
<keyword evidence="2" id="KW-0964">Secreted</keyword>
<organism evidence="7 8">
    <name type="scientific">Castilleja foliolosa</name>
    <dbReference type="NCBI Taxonomy" id="1961234"/>
    <lineage>
        <taxon>Eukaryota</taxon>
        <taxon>Viridiplantae</taxon>
        <taxon>Streptophyta</taxon>
        <taxon>Embryophyta</taxon>
        <taxon>Tracheophyta</taxon>
        <taxon>Spermatophyta</taxon>
        <taxon>Magnoliopsida</taxon>
        <taxon>eudicotyledons</taxon>
        <taxon>Gunneridae</taxon>
        <taxon>Pentapetalae</taxon>
        <taxon>asterids</taxon>
        <taxon>lamiids</taxon>
        <taxon>Lamiales</taxon>
        <taxon>Orobanchaceae</taxon>
        <taxon>Pedicularideae</taxon>
        <taxon>Castillejinae</taxon>
        <taxon>Castilleja</taxon>
    </lineage>
</organism>
<proteinExistence type="inferred from homology"/>
<dbReference type="PANTHER" id="PTHR32411:SF43">
    <property type="entry name" value="CYSTEINE-RICH REPEAT SECRETORY PROTEIN 38"/>
    <property type="match status" value="1"/>
</dbReference>
<sequence length="78" mass="8563">MVRVNDAINIDTYYANETISNVVEDNSDLTLHGMAQCTGDLQISDCKECLDGVINNLNTKKRGGGIVCGSCYARFWTI</sequence>
<dbReference type="Pfam" id="PF01657">
    <property type="entry name" value="Stress-antifung"/>
    <property type="match status" value="1"/>
</dbReference>
<dbReference type="InterPro" id="IPR050581">
    <property type="entry name" value="CRR_secretory_protein"/>
</dbReference>
<dbReference type="Proteomes" id="UP001632038">
    <property type="component" value="Unassembled WGS sequence"/>
</dbReference>
<dbReference type="PANTHER" id="PTHR32411">
    <property type="entry name" value="CYSTEINE-RICH REPEAT SECRETORY PROTEIN 38-RELATED"/>
    <property type="match status" value="1"/>
</dbReference>